<evidence type="ECO:0000313" key="2">
    <source>
        <dbReference type="EMBL" id="TGD78253.1"/>
    </source>
</evidence>
<dbReference type="RefSeq" id="WP_135532118.1">
    <property type="nucleotide sequence ID" value="NZ_SRKZ01000006.1"/>
</dbReference>
<keyword evidence="1" id="KW-0472">Membrane</keyword>
<evidence type="ECO:0000313" key="3">
    <source>
        <dbReference type="Proteomes" id="UP000298284"/>
    </source>
</evidence>
<comment type="caution">
    <text evidence="2">The sequence shown here is derived from an EMBL/GenBank/DDBJ whole genome shotgun (WGS) entry which is preliminary data.</text>
</comment>
<dbReference type="EMBL" id="SRKZ01000006">
    <property type="protein sequence ID" value="TGD78253.1"/>
    <property type="molecule type" value="Genomic_DNA"/>
</dbReference>
<evidence type="ECO:0000256" key="1">
    <source>
        <dbReference type="SAM" id="Phobius"/>
    </source>
</evidence>
<feature type="transmembrane region" description="Helical" evidence="1">
    <location>
        <begin position="325"/>
        <end position="351"/>
    </location>
</feature>
<organism evidence="2 3">
    <name type="scientific">Hymenobacter wooponensis</name>
    <dbReference type="NCBI Taxonomy" id="1525360"/>
    <lineage>
        <taxon>Bacteria</taxon>
        <taxon>Pseudomonadati</taxon>
        <taxon>Bacteroidota</taxon>
        <taxon>Cytophagia</taxon>
        <taxon>Cytophagales</taxon>
        <taxon>Hymenobacteraceae</taxon>
        <taxon>Hymenobacter</taxon>
    </lineage>
</organism>
<gene>
    <name evidence="2" type="ORF">EU557_19265</name>
</gene>
<name>A0A4Z0MES2_9BACT</name>
<sequence>MAHNGTLGHFLPYLLGRRLKAVLWPDAGEGRAALIFLALICVLYGAGLAFMLNHDNAIPSSFAQKLVVALNGIFYVSALLVDFMPSYRPVQRPLPDHFPVSGRLNLLTAFLLDLVTVRRVILLLFLLVALAGAPHAWRPLGLNLLVLLSAGTASFNLRLLLSIGRWRHPLFALNVLCLLAAAGWLSTLVAQPLATTALAVLAVAGPLVLWGVALGGLGEKFSARYLTTAPESKPENQLLARLSPEWKAYLRKCWPALSIALVFKLIILVICSRMTAGRHGDPLNGVFWMSFLPTIGFTYVNNNLFGAIGAVTANEIVRLGLTKRLLLLYIRLVGPVLLLDCLVSVTLLIALFPQHRWPLLGLLPLAAATLLALGLWGSLYKAKAIGKSLDLANMRGNASNLINLLSIVFGAALFFMPWWWARIALAAVVTLTAWVPVRRVLRNEGDLRRQLWHDLKA</sequence>
<dbReference type="Proteomes" id="UP000298284">
    <property type="component" value="Unassembled WGS sequence"/>
</dbReference>
<feature type="transmembrane region" description="Helical" evidence="1">
    <location>
        <begin position="196"/>
        <end position="217"/>
    </location>
</feature>
<feature type="transmembrane region" description="Helical" evidence="1">
    <location>
        <begin position="357"/>
        <end position="380"/>
    </location>
</feature>
<protein>
    <submittedName>
        <fullName evidence="2">Uncharacterized protein</fullName>
    </submittedName>
</protein>
<keyword evidence="3" id="KW-1185">Reference proteome</keyword>
<feature type="transmembrane region" description="Helical" evidence="1">
    <location>
        <begin position="253"/>
        <end position="275"/>
    </location>
</feature>
<keyword evidence="1" id="KW-0812">Transmembrane</keyword>
<feature type="transmembrane region" description="Helical" evidence="1">
    <location>
        <begin position="171"/>
        <end position="190"/>
    </location>
</feature>
<feature type="transmembrane region" description="Helical" evidence="1">
    <location>
        <begin position="62"/>
        <end position="83"/>
    </location>
</feature>
<feature type="transmembrane region" description="Helical" evidence="1">
    <location>
        <begin position="287"/>
        <end position="313"/>
    </location>
</feature>
<accession>A0A4Z0MES2</accession>
<reference evidence="2 3" key="1">
    <citation type="submission" date="2019-04" db="EMBL/GenBank/DDBJ databases">
        <authorList>
            <person name="Feng G."/>
            <person name="Zhang J."/>
            <person name="Zhu H."/>
        </authorList>
    </citation>
    <scope>NUCLEOTIDE SEQUENCE [LARGE SCALE GENOMIC DNA]</scope>
    <source>
        <strain evidence="2 3">JCM 19491</strain>
    </source>
</reference>
<proteinExistence type="predicted"/>
<feature type="transmembrane region" description="Helical" evidence="1">
    <location>
        <begin position="32"/>
        <end position="50"/>
    </location>
</feature>
<dbReference type="AlphaFoldDB" id="A0A4Z0MES2"/>
<feature type="transmembrane region" description="Helical" evidence="1">
    <location>
        <begin position="140"/>
        <end position="159"/>
    </location>
</feature>
<feature type="transmembrane region" description="Helical" evidence="1">
    <location>
        <begin position="401"/>
        <end position="418"/>
    </location>
</feature>
<keyword evidence="1" id="KW-1133">Transmembrane helix</keyword>
<dbReference type="OrthoDB" id="870216at2"/>